<name>A0A0F7VPM2_STRLW</name>
<evidence type="ECO:0000313" key="2">
    <source>
        <dbReference type="Proteomes" id="UP000035016"/>
    </source>
</evidence>
<dbReference type="AlphaFoldDB" id="A0A0F7VPM2"/>
<dbReference type="KEGG" id="sle:sle_10050"/>
<evidence type="ECO:0000313" key="1">
    <source>
        <dbReference type="EMBL" id="CQR60468.1"/>
    </source>
</evidence>
<gene>
    <name evidence="1" type="primary">sle_10050</name>
</gene>
<reference evidence="1 2" key="1">
    <citation type="submission" date="2015-02" db="EMBL/GenBank/DDBJ databases">
        <authorList>
            <person name="Gomez-Escribano P.J."/>
        </authorList>
    </citation>
    <scope>NUCLEOTIDE SEQUENCE [LARGE SCALE GENOMIC DNA]</scope>
    <source>
        <strain evidence="2">C34 (DSM 42122 / NRRL B-24963)</strain>
    </source>
</reference>
<protein>
    <submittedName>
        <fullName evidence="1">Uncharacterized protein</fullName>
    </submittedName>
</protein>
<sequence>MTSYDTTKALTRMKTLHAVTYKDFQQPKKVLADRKDAAAG</sequence>
<organism evidence="1 2">
    <name type="scientific">Streptomyces leeuwenhoekii</name>
    <dbReference type="NCBI Taxonomy" id="1437453"/>
    <lineage>
        <taxon>Bacteria</taxon>
        <taxon>Bacillati</taxon>
        <taxon>Actinomycetota</taxon>
        <taxon>Actinomycetes</taxon>
        <taxon>Kitasatosporales</taxon>
        <taxon>Streptomycetaceae</taxon>
        <taxon>Streptomyces</taxon>
    </lineage>
</organism>
<proteinExistence type="predicted"/>
<dbReference type="EMBL" id="LN831790">
    <property type="protein sequence ID" value="CQR60468.1"/>
    <property type="molecule type" value="Genomic_DNA"/>
</dbReference>
<accession>A0A0F7VPM2</accession>
<dbReference type="Proteomes" id="UP000035016">
    <property type="component" value="Chromosome Chromosome"/>
</dbReference>